<evidence type="ECO:0000256" key="1">
    <source>
        <dbReference type="SAM" id="Coils"/>
    </source>
</evidence>
<protein>
    <recommendedName>
        <fullName evidence="2">Bacterial mobilisation domain-containing protein</fullName>
    </recommendedName>
</protein>
<reference evidence="3 4" key="1">
    <citation type="submission" date="2013-02" db="EMBL/GenBank/DDBJ databases">
        <title>The Genome Sequence of Acinetobacter sp. NIPH 2168.</title>
        <authorList>
            <consortium name="The Broad Institute Genome Sequencing Platform"/>
            <consortium name="The Broad Institute Genome Sequencing Center for Infectious Disease"/>
            <person name="Cerqueira G."/>
            <person name="Feldgarden M."/>
            <person name="Courvalin P."/>
            <person name="Perichon B."/>
            <person name="Grillot-Courvalin C."/>
            <person name="Clermont D."/>
            <person name="Rocha E."/>
            <person name="Yoon E.-J."/>
            <person name="Nemec A."/>
            <person name="Walker B."/>
            <person name="Young S.K."/>
            <person name="Zeng Q."/>
            <person name="Gargeya S."/>
            <person name="Fitzgerald M."/>
            <person name="Haas B."/>
            <person name="Abouelleil A."/>
            <person name="Alvarado L."/>
            <person name="Arachchi H.M."/>
            <person name="Berlin A.M."/>
            <person name="Chapman S.B."/>
            <person name="Dewar J."/>
            <person name="Goldberg J."/>
            <person name="Griggs A."/>
            <person name="Gujja S."/>
            <person name="Hansen M."/>
            <person name="Howarth C."/>
            <person name="Imamovic A."/>
            <person name="Larimer J."/>
            <person name="McCowan C."/>
            <person name="Murphy C."/>
            <person name="Neiman D."/>
            <person name="Pearson M."/>
            <person name="Priest M."/>
            <person name="Roberts A."/>
            <person name="Saif S."/>
            <person name="Shea T."/>
            <person name="Sisk P."/>
            <person name="Sykes S."/>
            <person name="Wortman J."/>
            <person name="Nusbaum C."/>
            <person name="Birren B."/>
        </authorList>
    </citation>
    <scope>NUCLEOTIDE SEQUENCE [LARGE SCALE GENOMIC DNA]</scope>
    <source>
        <strain evidence="3 4">NIPH 2168</strain>
    </source>
</reference>
<gene>
    <name evidence="3" type="ORF">F892_02382</name>
</gene>
<keyword evidence="4" id="KW-1185">Reference proteome</keyword>
<evidence type="ECO:0000313" key="3">
    <source>
        <dbReference type="EMBL" id="ENX23139.1"/>
    </source>
</evidence>
<sequence length="195" mass="22496">MVFGVIMIDANLIMKSKRLSRLELRLNDLELDLIKNSAKLLNKTTSDFIRFSVNHYIQNILNVDQSAIRESHVVAKQVSRRGVEEDRESIAFQLAKIGNNLNQITRAVHISNKIGKPVDLLRTYLLVEDYLKKIYQLYPLPSPPSQHRSDETVQRRHQHIEQKYLADLLRQMQVVGDGELESVLDADLSDDHIEI</sequence>
<dbReference type="Pfam" id="PF05713">
    <property type="entry name" value="MobC"/>
    <property type="match status" value="1"/>
</dbReference>
<dbReference type="PATRIC" id="fig|1217706.3.peg.2319"/>
<keyword evidence="1" id="KW-0175">Coiled coil</keyword>
<dbReference type="Proteomes" id="UP000013173">
    <property type="component" value="Unassembled WGS sequence"/>
</dbReference>
<evidence type="ECO:0000259" key="2">
    <source>
        <dbReference type="Pfam" id="PF05713"/>
    </source>
</evidence>
<feature type="domain" description="Bacterial mobilisation" evidence="2">
    <location>
        <begin position="92"/>
        <end position="111"/>
    </location>
</feature>
<dbReference type="HOGENOM" id="CLU_1393701_0_0_6"/>
<dbReference type="EMBL" id="APRW01000009">
    <property type="protein sequence ID" value="ENX23139.1"/>
    <property type="molecule type" value="Genomic_DNA"/>
</dbReference>
<proteinExistence type="predicted"/>
<evidence type="ECO:0000313" key="4">
    <source>
        <dbReference type="Proteomes" id="UP000013173"/>
    </source>
</evidence>
<name>N9NPM1_9GAMM</name>
<organism evidence="3 4">
    <name type="scientific">Acinetobacter vivianii</name>
    <dbReference type="NCBI Taxonomy" id="1776742"/>
    <lineage>
        <taxon>Bacteria</taxon>
        <taxon>Pseudomonadati</taxon>
        <taxon>Pseudomonadota</taxon>
        <taxon>Gammaproteobacteria</taxon>
        <taxon>Moraxellales</taxon>
        <taxon>Moraxellaceae</taxon>
        <taxon>Acinetobacter</taxon>
    </lineage>
</organism>
<dbReference type="InterPro" id="IPR008687">
    <property type="entry name" value="MobC"/>
</dbReference>
<feature type="coiled-coil region" evidence="1">
    <location>
        <begin position="12"/>
        <end position="39"/>
    </location>
</feature>
<dbReference type="AlphaFoldDB" id="N9NPM1"/>
<accession>N9NPM1</accession>
<comment type="caution">
    <text evidence="3">The sequence shown here is derived from an EMBL/GenBank/DDBJ whole genome shotgun (WGS) entry which is preliminary data.</text>
</comment>